<feature type="compositionally biased region" description="Polar residues" evidence="1">
    <location>
        <begin position="404"/>
        <end position="426"/>
    </location>
</feature>
<dbReference type="OrthoDB" id="10683387at2759"/>
<protein>
    <submittedName>
        <fullName evidence="2">Uncharacterized protein</fullName>
    </submittedName>
</protein>
<dbReference type="AlphaFoldDB" id="A0A8K0JV70"/>
<organism evidence="2 3">
    <name type="scientific">Ladona fulva</name>
    <name type="common">Scarce chaser dragonfly</name>
    <name type="synonym">Libellula fulva</name>
    <dbReference type="NCBI Taxonomy" id="123851"/>
    <lineage>
        <taxon>Eukaryota</taxon>
        <taxon>Metazoa</taxon>
        <taxon>Ecdysozoa</taxon>
        <taxon>Arthropoda</taxon>
        <taxon>Hexapoda</taxon>
        <taxon>Insecta</taxon>
        <taxon>Pterygota</taxon>
        <taxon>Palaeoptera</taxon>
        <taxon>Odonata</taxon>
        <taxon>Epiprocta</taxon>
        <taxon>Anisoptera</taxon>
        <taxon>Libelluloidea</taxon>
        <taxon>Libellulidae</taxon>
        <taxon>Ladona</taxon>
    </lineage>
</organism>
<evidence type="ECO:0000313" key="3">
    <source>
        <dbReference type="Proteomes" id="UP000792457"/>
    </source>
</evidence>
<dbReference type="Proteomes" id="UP000792457">
    <property type="component" value="Unassembled WGS sequence"/>
</dbReference>
<feature type="compositionally biased region" description="Basic and acidic residues" evidence="1">
    <location>
        <begin position="177"/>
        <end position="196"/>
    </location>
</feature>
<gene>
    <name evidence="2" type="ORF">J437_LFUL002197</name>
</gene>
<feature type="compositionally biased region" description="Pro residues" evidence="1">
    <location>
        <begin position="303"/>
        <end position="312"/>
    </location>
</feature>
<evidence type="ECO:0000256" key="1">
    <source>
        <dbReference type="SAM" id="MobiDB-lite"/>
    </source>
</evidence>
<feature type="region of interest" description="Disordered" evidence="1">
    <location>
        <begin position="220"/>
        <end position="469"/>
    </location>
</feature>
<evidence type="ECO:0000313" key="2">
    <source>
        <dbReference type="EMBL" id="KAG8222462.1"/>
    </source>
</evidence>
<dbReference type="EMBL" id="KZ308134">
    <property type="protein sequence ID" value="KAG8222462.1"/>
    <property type="molecule type" value="Genomic_DNA"/>
</dbReference>
<feature type="compositionally biased region" description="Polar residues" evidence="1">
    <location>
        <begin position="155"/>
        <end position="171"/>
    </location>
</feature>
<feature type="region of interest" description="Disordered" evidence="1">
    <location>
        <begin position="24"/>
        <end position="207"/>
    </location>
</feature>
<feature type="compositionally biased region" description="Basic and acidic residues" evidence="1">
    <location>
        <begin position="79"/>
        <end position="88"/>
    </location>
</feature>
<keyword evidence="3" id="KW-1185">Reference proteome</keyword>
<name>A0A8K0JV70_LADFU</name>
<feature type="compositionally biased region" description="Polar residues" evidence="1">
    <location>
        <begin position="258"/>
        <end position="267"/>
    </location>
</feature>
<feature type="compositionally biased region" description="Polar residues" evidence="1">
    <location>
        <begin position="355"/>
        <end position="368"/>
    </location>
</feature>
<reference evidence="2" key="2">
    <citation type="submission" date="2017-10" db="EMBL/GenBank/DDBJ databases">
        <title>Ladona fulva Genome sequencing and assembly.</title>
        <authorList>
            <person name="Murali S."/>
            <person name="Richards S."/>
            <person name="Bandaranaike D."/>
            <person name="Bellair M."/>
            <person name="Blankenburg K."/>
            <person name="Chao H."/>
            <person name="Dinh H."/>
            <person name="Doddapaneni H."/>
            <person name="Dugan-Rocha S."/>
            <person name="Elkadiri S."/>
            <person name="Gnanaolivu R."/>
            <person name="Hernandez B."/>
            <person name="Skinner E."/>
            <person name="Javaid M."/>
            <person name="Lee S."/>
            <person name="Li M."/>
            <person name="Ming W."/>
            <person name="Munidasa M."/>
            <person name="Muniz J."/>
            <person name="Nguyen L."/>
            <person name="Hughes D."/>
            <person name="Osuji N."/>
            <person name="Pu L.-L."/>
            <person name="Puazo M."/>
            <person name="Qu C."/>
            <person name="Quiroz J."/>
            <person name="Raj R."/>
            <person name="Weissenberger G."/>
            <person name="Xin Y."/>
            <person name="Zou X."/>
            <person name="Han Y."/>
            <person name="Worley K."/>
            <person name="Muzny D."/>
            <person name="Gibbs R."/>
        </authorList>
    </citation>
    <scope>NUCLEOTIDE SEQUENCE</scope>
    <source>
        <strain evidence="2">Sampled in the wild</strain>
    </source>
</reference>
<feature type="compositionally biased region" description="Polar residues" evidence="1">
    <location>
        <begin position="89"/>
        <end position="104"/>
    </location>
</feature>
<proteinExistence type="predicted"/>
<feature type="compositionally biased region" description="Polar residues" evidence="1">
    <location>
        <begin position="330"/>
        <end position="345"/>
    </location>
</feature>
<feature type="compositionally biased region" description="Low complexity" evidence="1">
    <location>
        <begin position="26"/>
        <end position="38"/>
    </location>
</feature>
<reference evidence="2" key="1">
    <citation type="submission" date="2013-04" db="EMBL/GenBank/DDBJ databases">
        <authorList>
            <person name="Qu J."/>
            <person name="Murali S.C."/>
            <person name="Bandaranaike D."/>
            <person name="Bellair M."/>
            <person name="Blankenburg K."/>
            <person name="Chao H."/>
            <person name="Dinh H."/>
            <person name="Doddapaneni H."/>
            <person name="Downs B."/>
            <person name="Dugan-Rocha S."/>
            <person name="Elkadiri S."/>
            <person name="Gnanaolivu R.D."/>
            <person name="Hernandez B."/>
            <person name="Javaid M."/>
            <person name="Jayaseelan J.C."/>
            <person name="Lee S."/>
            <person name="Li M."/>
            <person name="Ming W."/>
            <person name="Munidasa M."/>
            <person name="Muniz J."/>
            <person name="Nguyen L."/>
            <person name="Ongeri F."/>
            <person name="Osuji N."/>
            <person name="Pu L.-L."/>
            <person name="Puazo M."/>
            <person name="Qu C."/>
            <person name="Quiroz J."/>
            <person name="Raj R."/>
            <person name="Weissenberger G."/>
            <person name="Xin Y."/>
            <person name="Zou X."/>
            <person name="Han Y."/>
            <person name="Richards S."/>
            <person name="Worley K."/>
            <person name="Muzny D."/>
            <person name="Gibbs R."/>
        </authorList>
    </citation>
    <scope>NUCLEOTIDE SEQUENCE</scope>
    <source>
        <strain evidence="2">Sampled in the wild</strain>
    </source>
</reference>
<accession>A0A8K0JV70</accession>
<sequence length="485" mass="50347">MREATPVESHNKKKVACFVSSSQLFPTATPALVPPTTAGSTGDGSNVDVGSKVSRAHGEASVKADSSASGEVGGNSANSDKESGRQNGEKSSSSPRLTRGTSSGAVLGSLPEEKLKPLTSLPPHGPTSHRTHPHISQGVGATRSRSSDCLEKGSPLSSRRSQGESPLTTSPLARRGHTNEEATEKSSSHETVDAAKRLSPSLPKIGVGVGSDVLAEMKARQEKRATIVPRQSSEESESGGSKEGVNVQTGINVRLRSTGLSSPTNGMQRDGLPPLSPVLKNVSKANAVERQTIIQGGPQLKTKPPPIAPKPRPWSVVGSDQKSGECSLPSDGSSTNTSAANTPDSSGDALDESTDSGVASSHDLSLGSTAAGEKRSSVRELAASLSKGQLGGGGELSPNKILEHNSSVALSSGTGSHGMSSPPITSEHQDQMENLVDGQALSQLPKKKHSKTEEENNKPNQLMPFLEEGNKFPMTEFSYDDVIDV</sequence>
<comment type="caution">
    <text evidence="2">The sequence shown here is derived from an EMBL/GenBank/DDBJ whole genome shotgun (WGS) entry which is preliminary data.</text>
</comment>